<dbReference type="STRING" id="195064.SAMN05421721_102285"/>
<feature type="coiled-coil region" evidence="5">
    <location>
        <begin position="102"/>
        <end position="129"/>
    </location>
</feature>
<dbReference type="Pfam" id="PF00700">
    <property type="entry name" value="Flagellin_C"/>
    <property type="match status" value="1"/>
</dbReference>
<dbReference type="PANTHER" id="PTHR42792:SF2">
    <property type="entry name" value="FLAGELLIN"/>
    <property type="match status" value="1"/>
</dbReference>
<dbReference type="PRINTS" id="PR00207">
    <property type="entry name" value="FLAGELLIN"/>
</dbReference>
<evidence type="ECO:0000256" key="4">
    <source>
        <dbReference type="RuleBase" id="RU362073"/>
    </source>
</evidence>
<dbReference type="EMBL" id="FOUO01000002">
    <property type="protein sequence ID" value="SFM31784.1"/>
    <property type="molecule type" value="Genomic_DNA"/>
</dbReference>
<evidence type="ECO:0000256" key="2">
    <source>
        <dbReference type="ARBA" id="ARBA00022525"/>
    </source>
</evidence>
<keyword evidence="8" id="KW-0969">Cilium</keyword>
<evidence type="ECO:0000256" key="5">
    <source>
        <dbReference type="SAM" id="Coils"/>
    </source>
</evidence>
<comment type="function">
    <text evidence="4">Flagellin is the subunit protein which polymerizes to form the filaments of bacterial flagella.</text>
</comment>
<keyword evidence="3 4" id="KW-0975">Bacterial flagellum</keyword>
<dbReference type="GO" id="GO:0005576">
    <property type="term" value="C:extracellular region"/>
    <property type="evidence" value="ECO:0007669"/>
    <property type="project" value="UniProtKB-SubCell"/>
</dbReference>
<dbReference type="InterPro" id="IPR001492">
    <property type="entry name" value="Flagellin"/>
</dbReference>
<dbReference type="OrthoDB" id="9796789at2"/>
<dbReference type="GO" id="GO:0005198">
    <property type="term" value="F:structural molecule activity"/>
    <property type="evidence" value="ECO:0007669"/>
    <property type="project" value="UniProtKB-UniRule"/>
</dbReference>
<dbReference type="Pfam" id="PF00669">
    <property type="entry name" value="Flagellin_N"/>
    <property type="match status" value="1"/>
</dbReference>
<organism evidence="8 9">
    <name type="scientific">Ectothiorhodospira mobilis</name>
    <dbReference type="NCBI Taxonomy" id="195064"/>
    <lineage>
        <taxon>Bacteria</taxon>
        <taxon>Pseudomonadati</taxon>
        <taxon>Pseudomonadota</taxon>
        <taxon>Gammaproteobacteria</taxon>
        <taxon>Chromatiales</taxon>
        <taxon>Ectothiorhodospiraceae</taxon>
        <taxon>Ectothiorhodospira</taxon>
    </lineage>
</organism>
<evidence type="ECO:0000313" key="8">
    <source>
        <dbReference type="EMBL" id="SFM31784.1"/>
    </source>
</evidence>
<dbReference type="Pfam" id="PF07196">
    <property type="entry name" value="Flagellin_IN"/>
    <property type="match status" value="1"/>
</dbReference>
<dbReference type="Gene3D" id="6.10.10.10">
    <property type="entry name" value="Flagellar export chaperone, C-terminal domain"/>
    <property type="match status" value="1"/>
</dbReference>
<keyword evidence="2 4" id="KW-0964">Secreted</keyword>
<reference evidence="8 9" key="1">
    <citation type="submission" date="2016-10" db="EMBL/GenBank/DDBJ databases">
        <authorList>
            <person name="de Groot N.N."/>
        </authorList>
    </citation>
    <scope>NUCLEOTIDE SEQUENCE [LARGE SCALE GENOMIC DNA]</scope>
    <source>
        <strain evidence="8 9">DSM 4180</strain>
    </source>
</reference>
<dbReference type="Gene3D" id="3.30.70.2120">
    <property type="match status" value="1"/>
</dbReference>
<accession>A0A1I4PVK5</accession>
<dbReference type="InterPro" id="IPR046358">
    <property type="entry name" value="Flagellin_C"/>
</dbReference>
<feature type="domain" description="Flagellin N-terminal" evidence="6">
    <location>
        <begin position="5"/>
        <end position="141"/>
    </location>
</feature>
<comment type="similarity">
    <text evidence="1 4">Belongs to the bacterial flagellin family.</text>
</comment>
<keyword evidence="5" id="KW-0175">Coiled coil</keyword>
<evidence type="ECO:0000256" key="1">
    <source>
        <dbReference type="ARBA" id="ARBA00005709"/>
    </source>
</evidence>
<gene>
    <name evidence="8" type="ORF">SAMN05421721_102285</name>
</gene>
<protein>
    <recommendedName>
        <fullName evidence="4">Flagellin</fullName>
    </recommendedName>
</protein>
<sequence length="399" mass="41060">MSQVINTNIASLNAQRNLNSSQADLQTALQRLSSGLRINSAKDDAAGLAISERFTTQIRGQEQAIRNAGDGISYAQTAEGALGEVGNLLQRIRELAVQSANATNSNTDREALNKEVQQAISEINRIASNTQFNDDNILDGSVEDLIFQVGANAGQTIVVGGVDARGSELGALLTSTTDLASTTPGTGGFTVGGKTGLSLEEAFAEGTTAGLDLTINGATTVTVSATVSSMDDVVSAINAKTGDTGIKANLSADGNDLVFSSTLENDGEGFNVGVTLTIGGSTVGTGGTIGLDGESISLNDLAVDTVANANDTMVTVDYALQQINGFRAELGAIQNRFESNISNLEVGVENLSASRSRILDADFAAETAALTRAQILQQAGTSVLAQANQTPNNVLSLLQ</sequence>
<dbReference type="Gene3D" id="1.20.1330.10">
    <property type="entry name" value="f41 fragment of flagellin, N-terminal domain"/>
    <property type="match status" value="1"/>
</dbReference>
<dbReference type="AlphaFoldDB" id="A0A1I4PVK5"/>
<proteinExistence type="inferred from homology"/>
<dbReference type="InterPro" id="IPR010810">
    <property type="entry name" value="Flagellin_hook_IN_motif"/>
</dbReference>
<feature type="domain" description="Flagellin C-terminal" evidence="7">
    <location>
        <begin position="315"/>
        <end position="398"/>
    </location>
</feature>
<dbReference type="RefSeq" id="WP_090483676.1">
    <property type="nucleotide sequence ID" value="NZ_FOUO01000002.1"/>
</dbReference>
<comment type="subcellular location">
    <subcellularLocation>
        <location evidence="4">Secreted</location>
    </subcellularLocation>
    <subcellularLocation>
        <location evidence="4">Bacterial flagellum</location>
    </subcellularLocation>
</comment>
<name>A0A1I4PVK5_ECTMO</name>
<dbReference type="InterPro" id="IPR042187">
    <property type="entry name" value="Flagellin_C_sub2"/>
</dbReference>
<evidence type="ECO:0000256" key="3">
    <source>
        <dbReference type="ARBA" id="ARBA00023143"/>
    </source>
</evidence>
<dbReference type="GO" id="GO:0009288">
    <property type="term" value="C:bacterial-type flagellum"/>
    <property type="evidence" value="ECO:0007669"/>
    <property type="project" value="UniProtKB-SubCell"/>
</dbReference>
<keyword evidence="9" id="KW-1185">Reference proteome</keyword>
<evidence type="ECO:0000313" key="9">
    <source>
        <dbReference type="Proteomes" id="UP000199556"/>
    </source>
</evidence>
<keyword evidence="8" id="KW-0282">Flagellum</keyword>
<dbReference type="InterPro" id="IPR001029">
    <property type="entry name" value="Flagellin_N"/>
</dbReference>
<dbReference type="PANTHER" id="PTHR42792">
    <property type="entry name" value="FLAGELLIN"/>
    <property type="match status" value="1"/>
</dbReference>
<evidence type="ECO:0000259" key="6">
    <source>
        <dbReference type="Pfam" id="PF00669"/>
    </source>
</evidence>
<dbReference type="Proteomes" id="UP000199556">
    <property type="component" value="Unassembled WGS sequence"/>
</dbReference>
<evidence type="ECO:0000259" key="7">
    <source>
        <dbReference type="Pfam" id="PF00700"/>
    </source>
</evidence>
<dbReference type="SUPFAM" id="SSF64518">
    <property type="entry name" value="Phase 1 flagellin"/>
    <property type="match status" value="1"/>
</dbReference>
<keyword evidence="8" id="KW-0966">Cell projection</keyword>